<dbReference type="OrthoDB" id="539213at2759"/>
<name>A0A9E7JSE7_9LILI</name>
<feature type="compositionally biased region" description="Basic and acidic residues" evidence="2">
    <location>
        <begin position="233"/>
        <end position="242"/>
    </location>
</feature>
<dbReference type="SUPFAM" id="SSF47769">
    <property type="entry name" value="SAM/Pointed domain"/>
    <property type="match status" value="1"/>
</dbReference>
<feature type="domain" description="SAM" evidence="3">
    <location>
        <begin position="272"/>
        <end position="330"/>
    </location>
</feature>
<dbReference type="InterPro" id="IPR001660">
    <property type="entry name" value="SAM"/>
</dbReference>
<keyword evidence="1" id="KW-0677">Repeat</keyword>
<dbReference type="InterPro" id="IPR013761">
    <property type="entry name" value="SAM/pointed_sf"/>
</dbReference>
<dbReference type="PANTHER" id="PTHR10627:SF69">
    <property type="entry name" value="PROTEIN BICAUDAL C"/>
    <property type="match status" value="1"/>
</dbReference>
<accession>A0A9E7JSE7</accession>
<gene>
    <name evidence="4" type="ORF">MUK42_01854</name>
</gene>
<evidence type="ECO:0000313" key="5">
    <source>
        <dbReference type="Proteomes" id="UP001055439"/>
    </source>
</evidence>
<dbReference type="CDD" id="cd09487">
    <property type="entry name" value="SAM_superfamily"/>
    <property type="match status" value="1"/>
</dbReference>
<evidence type="ECO:0000256" key="1">
    <source>
        <dbReference type="ARBA" id="ARBA00022737"/>
    </source>
</evidence>
<reference evidence="4" key="1">
    <citation type="submission" date="2022-05" db="EMBL/GenBank/DDBJ databases">
        <title>The Musa troglodytarum L. genome provides insights into the mechanism of non-climacteric behaviour and enrichment of carotenoids.</title>
        <authorList>
            <person name="Wang J."/>
        </authorList>
    </citation>
    <scope>NUCLEOTIDE SEQUENCE</scope>
    <source>
        <tissue evidence="4">Leaf</tissue>
    </source>
</reference>
<proteinExistence type="predicted"/>
<protein>
    <submittedName>
        <fullName evidence="4">SAM</fullName>
    </submittedName>
</protein>
<organism evidence="4 5">
    <name type="scientific">Musa troglodytarum</name>
    <name type="common">fe'i banana</name>
    <dbReference type="NCBI Taxonomy" id="320322"/>
    <lineage>
        <taxon>Eukaryota</taxon>
        <taxon>Viridiplantae</taxon>
        <taxon>Streptophyta</taxon>
        <taxon>Embryophyta</taxon>
        <taxon>Tracheophyta</taxon>
        <taxon>Spermatophyta</taxon>
        <taxon>Magnoliopsida</taxon>
        <taxon>Liliopsida</taxon>
        <taxon>Zingiberales</taxon>
        <taxon>Musaceae</taxon>
        <taxon>Musa</taxon>
    </lineage>
</organism>
<dbReference type="PROSITE" id="PS50105">
    <property type="entry name" value="SAM_DOMAIN"/>
    <property type="match status" value="1"/>
</dbReference>
<evidence type="ECO:0000256" key="2">
    <source>
        <dbReference type="SAM" id="MobiDB-lite"/>
    </source>
</evidence>
<dbReference type="Proteomes" id="UP001055439">
    <property type="component" value="Chromosome 3"/>
</dbReference>
<dbReference type="AlphaFoldDB" id="A0A9E7JSE7"/>
<sequence>MTLPSLVSPSASQRAVRLADPMTEPALQQAPANDGPAAPAIEATLPGPGSKRQRRPSVRLGDIGEQPAAIPHEPFVRRSKHWKHSAAAGRDHPRNPHSSKARPVIIPVADGSRESPGFYQAPPSSAAGNGGLLPVDENLEPLSVGVRRNRDAKARRSGAGGAAGRRARSSWTSSKVDEGIDATAADLKSSGGEDAGEGGCREFDDLRAEDSESPSDRREAAAAAAAFRVRVRETEDMGHDGDAPEGDAPSENDGGDWNDQNGRCGLLEDGGVRSWLSRLGLDRYAPLFEIHEVDDEVLPLLTMEDLKDMGINAVGSRRKMYCAIQKLKKGLPQESLHEECG</sequence>
<dbReference type="SMART" id="SM00454">
    <property type="entry name" value="SAM"/>
    <property type="match status" value="1"/>
</dbReference>
<dbReference type="PANTHER" id="PTHR10627">
    <property type="entry name" value="SCP160"/>
    <property type="match status" value="1"/>
</dbReference>
<dbReference type="Gene3D" id="1.10.150.50">
    <property type="entry name" value="Transcription Factor, Ets-1"/>
    <property type="match status" value="1"/>
</dbReference>
<keyword evidence="5" id="KW-1185">Reference proteome</keyword>
<evidence type="ECO:0000313" key="4">
    <source>
        <dbReference type="EMBL" id="URD91875.1"/>
    </source>
</evidence>
<dbReference type="EMBL" id="CP097505">
    <property type="protein sequence ID" value="URD91874.1"/>
    <property type="molecule type" value="Genomic_DNA"/>
</dbReference>
<feature type="region of interest" description="Disordered" evidence="2">
    <location>
        <begin position="233"/>
        <end position="262"/>
    </location>
</feature>
<feature type="compositionally biased region" description="Acidic residues" evidence="2">
    <location>
        <begin position="243"/>
        <end position="256"/>
    </location>
</feature>
<feature type="compositionally biased region" description="Polar residues" evidence="2">
    <location>
        <begin position="1"/>
        <end position="13"/>
    </location>
</feature>
<evidence type="ECO:0000259" key="3">
    <source>
        <dbReference type="PROSITE" id="PS50105"/>
    </source>
</evidence>
<dbReference type="Pfam" id="PF00536">
    <property type="entry name" value="SAM_1"/>
    <property type="match status" value="1"/>
</dbReference>
<dbReference type="EMBL" id="CP097505">
    <property type="protein sequence ID" value="URD91875.1"/>
    <property type="molecule type" value="Genomic_DNA"/>
</dbReference>
<feature type="region of interest" description="Disordered" evidence="2">
    <location>
        <begin position="1"/>
        <end position="177"/>
    </location>
</feature>